<accession>A0A9P7DA71</accession>
<dbReference type="Gene3D" id="3.10.20.90">
    <property type="entry name" value="Phosphatidylinositol 3-kinase Catalytic Subunit, Chain A, domain 1"/>
    <property type="match status" value="1"/>
</dbReference>
<protein>
    <recommendedName>
        <fullName evidence="1">Ubiquitin-like domain-containing protein</fullName>
    </recommendedName>
</protein>
<dbReference type="InterPro" id="IPR029071">
    <property type="entry name" value="Ubiquitin-like_domsf"/>
</dbReference>
<organism evidence="2 3">
    <name type="scientific">Suillus plorans</name>
    <dbReference type="NCBI Taxonomy" id="116603"/>
    <lineage>
        <taxon>Eukaryota</taxon>
        <taxon>Fungi</taxon>
        <taxon>Dikarya</taxon>
        <taxon>Basidiomycota</taxon>
        <taxon>Agaricomycotina</taxon>
        <taxon>Agaricomycetes</taxon>
        <taxon>Agaricomycetidae</taxon>
        <taxon>Boletales</taxon>
        <taxon>Suillineae</taxon>
        <taxon>Suillaceae</taxon>
        <taxon>Suillus</taxon>
    </lineage>
</organism>
<dbReference type="InterPro" id="IPR000626">
    <property type="entry name" value="Ubiquitin-like_dom"/>
</dbReference>
<feature type="domain" description="Ubiquitin-like" evidence="1">
    <location>
        <begin position="125"/>
        <end position="199"/>
    </location>
</feature>
<dbReference type="PROSITE" id="PS50053">
    <property type="entry name" value="UBIQUITIN_2"/>
    <property type="match status" value="1"/>
</dbReference>
<comment type="caution">
    <text evidence="2">The sequence shown here is derived from an EMBL/GenBank/DDBJ whole genome shotgun (WGS) entry which is preliminary data.</text>
</comment>
<evidence type="ECO:0000313" key="3">
    <source>
        <dbReference type="Proteomes" id="UP000719766"/>
    </source>
</evidence>
<name>A0A9P7DA71_9AGAM</name>
<gene>
    <name evidence="2" type="ORF">HD556DRAFT_1531897</name>
</gene>
<dbReference type="SUPFAM" id="SSF54236">
    <property type="entry name" value="Ubiquitin-like"/>
    <property type="match status" value="1"/>
</dbReference>
<keyword evidence="3" id="KW-1185">Reference proteome</keyword>
<dbReference type="OrthoDB" id="428577at2759"/>
<dbReference type="RefSeq" id="XP_041152197.1">
    <property type="nucleotide sequence ID" value="XM_041309512.1"/>
</dbReference>
<reference evidence="2" key="1">
    <citation type="journal article" date="2020" name="New Phytol.">
        <title>Comparative genomics reveals dynamic genome evolution in host specialist ectomycorrhizal fungi.</title>
        <authorList>
            <person name="Lofgren L.A."/>
            <person name="Nguyen N.H."/>
            <person name="Vilgalys R."/>
            <person name="Ruytinx J."/>
            <person name="Liao H.L."/>
            <person name="Branco S."/>
            <person name="Kuo A."/>
            <person name="LaButti K."/>
            <person name="Lipzen A."/>
            <person name="Andreopoulos W."/>
            <person name="Pangilinan J."/>
            <person name="Riley R."/>
            <person name="Hundley H."/>
            <person name="Na H."/>
            <person name="Barry K."/>
            <person name="Grigoriev I.V."/>
            <person name="Stajich J.E."/>
            <person name="Kennedy P.G."/>
        </authorList>
    </citation>
    <scope>NUCLEOTIDE SEQUENCE</scope>
    <source>
        <strain evidence="2">S12</strain>
    </source>
</reference>
<sequence length="434" mass="48402">MPKVSKKKASGTNVAKPIPKLLVLKHGQKRVMVNRHKSYNVMLDNACKHFPTIPRNAMTFQTNQLDICEGQLVDITAETWDKVIESLTSVEVTRAELPLPIALPPSHGGSSNPRAISLRSNNDKVRLYLVLTSGDVLPVTIELSAPVQKLADIVARKSGDSTEYRTMWRGSRLDHDSSIGSNNISNGDSIYFIMAQVGGKPVIYLYSPSDVDVSVKLSLNPEWSFSAIYPVVTLKQEHGQHVEWNVRTHQDGSLTERNSGLDVSYLFWEAKTNSDAFPRPPTSELQSVDVFSPTSSTLGDMDSIVISVDKVTVYLDKSLKALGLHTEARTSFITYWLPSILKHEYIALRFVPQLAYERAAPLSLSPQPDIVTRVFMLFRGIRKEHLADWPNARMQAEKDVAWWADVVGVDLARASDTALFRVLEWGGMEVHAHV</sequence>
<proteinExistence type="predicted"/>
<dbReference type="Proteomes" id="UP000719766">
    <property type="component" value="Unassembled WGS sequence"/>
</dbReference>
<dbReference type="EMBL" id="JABBWE010000131">
    <property type="protein sequence ID" value="KAG1784712.1"/>
    <property type="molecule type" value="Genomic_DNA"/>
</dbReference>
<evidence type="ECO:0000313" key="2">
    <source>
        <dbReference type="EMBL" id="KAG1784712.1"/>
    </source>
</evidence>
<dbReference type="AlphaFoldDB" id="A0A9P7DA71"/>
<dbReference type="GeneID" id="64603276"/>
<evidence type="ECO:0000259" key="1">
    <source>
        <dbReference type="PROSITE" id="PS50053"/>
    </source>
</evidence>